<dbReference type="OrthoDB" id="4897004at2759"/>
<dbReference type="Proteomes" id="UP000266272">
    <property type="component" value="Unassembled WGS sequence"/>
</dbReference>
<proteinExistence type="predicted"/>
<gene>
    <name evidence="1" type="ORF">TARUN_1248</name>
</gene>
<evidence type="ECO:0000313" key="1">
    <source>
        <dbReference type="EMBL" id="RFU80963.1"/>
    </source>
</evidence>
<comment type="caution">
    <text evidence="1">The sequence shown here is derived from an EMBL/GenBank/DDBJ whole genome shotgun (WGS) entry which is preliminary data.</text>
</comment>
<dbReference type="EMBL" id="PXOA01000076">
    <property type="protein sequence ID" value="RFU80963.1"/>
    <property type="molecule type" value="Genomic_DNA"/>
</dbReference>
<accession>A0A395NY67</accession>
<evidence type="ECO:0000313" key="2">
    <source>
        <dbReference type="Proteomes" id="UP000266272"/>
    </source>
</evidence>
<keyword evidence="2" id="KW-1185">Reference proteome</keyword>
<protein>
    <submittedName>
        <fullName evidence="1">Uncharacterized protein</fullName>
    </submittedName>
</protein>
<name>A0A395NY67_TRIAR</name>
<dbReference type="AlphaFoldDB" id="A0A395NY67"/>
<reference evidence="1 2" key="1">
    <citation type="journal article" date="2018" name="PLoS Pathog.">
        <title>Evolution of structural diversity of trichothecenes, a family of toxins produced by plant pathogenic and entomopathogenic fungi.</title>
        <authorList>
            <person name="Proctor R.H."/>
            <person name="McCormick S.P."/>
            <person name="Kim H.S."/>
            <person name="Cardoza R.E."/>
            <person name="Stanley A.M."/>
            <person name="Lindo L."/>
            <person name="Kelly A."/>
            <person name="Brown D.W."/>
            <person name="Lee T."/>
            <person name="Vaughan M.M."/>
            <person name="Alexander N.J."/>
            <person name="Busman M."/>
            <person name="Gutierrez S."/>
        </authorList>
    </citation>
    <scope>NUCLEOTIDE SEQUENCE [LARGE SCALE GENOMIC DNA]</scope>
    <source>
        <strain evidence="1 2">IBT 40837</strain>
    </source>
</reference>
<sequence>MSDTTSSESSYDGSLYLELGGKILDSSMIGWVSSIKARLLYCHVLVAKARVRDTPLILDNQNNVKIEWDDETGPKMKIKDMRFFKTFIEHVMPAEGISNPTSGRKRTVADVSISSTGHNLTISIYLDHMARMRATAKNIEIAGNEIFMIIEIINLSPFSLCFDNARFDLKRGDEIIGHLAGDLKIVPGVFKVDLAGSIYNRVSGMATLKGDEFHEVKNSWQYYAIKLFQIEVNLDEAVVDNE</sequence>
<organism evidence="1 2">
    <name type="scientific">Trichoderma arundinaceum</name>
    <dbReference type="NCBI Taxonomy" id="490622"/>
    <lineage>
        <taxon>Eukaryota</taxon>
        <taxon>Fungi</taxon>
        <taxon>Dikarya</taxon>
        <taxon>Ascomycota</taxon>
        <taxon>Pezizomycotina</taxon>
        <taxon>Sordariomycetes</taxon>
        <taxon>Hypocreomycetidae</taxon>
        <taxon>Hypocreales</taxon>
        <taxon>Hypocreaceae</taxon>
        <taxon>Trichoderma</taxon>
    </lineage>
</organism>